<dbReference type="GO" id="GO:0044183">
    <property type="term" value="F:protein folding chaperone"/>
    <property type="evidence" value="ECO:0007669"/>
    <property type="project" value="TreeGrafter"/>
</dbReference>
<evidence type="ECO:0000256" key="3">
    <source>
        <dbReference type="ARBA" id="ARBA00023157"/>
    </source>
</evidence>
<keyword evidence="4 6" id="KW-0143">Chaperone</keyword>
<evidence type="ECO:0000256" key="6">
    <source>
        <dbReference type="HAMAP-Rule" id="MF_00117"/>
    </source>
</evidence>
<dbReference type="OrthoDB" id="9776534at2"/>
<comment type="caution">
    <text evidence="7">The sequence shown here is derived from an EMBL/GenBank/DDBJ whole genome shotgun (WGS) entry which is preliminary data.</text>
</comment>
<keyword evidence="3 6" id="KW-1015">Disulfide bond</keyword>
<dbReference type="FunCoup" id="U2FMQ4">
    <property type="interactions" value="134"/>
</dbReference>
<name>U2FMQ4_9MOLU</name>
<keyword evidence="7" id="KW-0560">Oxidoreductase</keyword>
<dbReference type="GO" id="GO:0005737">
    <property type="term" value="C:cytoplasm"/>
    <property type="evidence" value="ECO:0007669"/>
    <property type="project" value="UniProtKB-SubCell"/>
</dbReference>
<evidence type="ECO:0000256" key="5">
    <source>
        <dbReference type="ARBA" id="ARBA00023284"/>
    </source>
</evidence>
<dbReference type="Pfam" id="PF01430">
    <property type="entry name" value="HSP33"/>
    <property type="match status" value="1"/>
</dbReference>
<evidence type="ECO:0000256" key="2">
    <source>
        <dbReference type="ARBA" id="ARBA00022833"/>
    </source>
</evidence>
<gene>
    <name evidence="6 7" type="primary">hslO</name>
    <name evidence="7" type="ORF">HLPCO_001415</name>
</gene>
<protein>
    <recommendedName>
        <fullName evidence="6">33 kDa chaperonin</fullName>
    </recommendedName>
    <alternativeName>
        <fullName evidence="6">Heat shock protein 33 homolog</fullName>
        <shortName evidence="6">HSP33</shortName>
    </alternativeName>
</protein>
<dbReference type="AlphaFoldDB" id="U2FMQ4"/>
<keyword evidence="8" id="KW-1185">Reference proteome</keyword>
<keyword evidence="1 6" id="KW-0963">Cytoplasm</keyword>
<dbReference type="GO" id="GO:0016491">
    <property type="term" value="F:oxidoreductase activity"/>
    <property type="evidence" value="ECO:0007669"/>
    <property type="project" value="UniProtKB-KW"/>
</dbReference>
<dbReference type="RefSeq" id="WP_008824993.1">
    <property type="nucleotide sequence ID" value="NZ_AFNU02000004.1"/>
</dbReference>
<dbReference type="HAMAP" id="MF_00117">
    <property type="entry name" value="HslO"/>
    <property type="match status" value="1"/>
</dbReference>
<organism evidence="7 8">
    <name type="scientific">Haloplasma contractile SSD-17B</name>
    <dbReference type="NCBI Taxonomy" id="1033810"/>
    <lineage>
        <taxon>Bacteria</taxon>
        <taxon>Bacillati</taxon>
        <taxon>Mycoplasmatota</taxon>
        <taxon>Mollicutes</taxon>
        <taxon>Haloplasmatales</taxon>
        <taxon>Haloplasmataceae</taxon>
        <taxon>Haloplasma</taxon>
    </lineage>
</organism>
<feature type="disulfide bond" description="Redox-active" evidence="6">
    <location>
        <begin position="269"/>
        <end position="272"/>
    </location>
</feature>
<dbReference type="InterPro" id="IPR016154">
    <property type="entry name" value="Heat_shock_Hsp33_C"/>
</dbReference>
<dbReference type="InterPro" id="IPR000397">
    <property type="entry name" value="Heat_shock_Hsp33"/>
</dbReference>
<sequence length="292" mass="32182">MNDYIVKSLAFNDTIRILACTATETVNRAWENQHTYPTATAALGRTLIVGSMMGSMLKGEENITIRIKGDGPIGLITVDANARGEVRGYVENPLVHYQYDNGKLNVAKAVGKNGEIHVIKDLKMRDYFHSSVPIISGELGEDFTYYFTRSEQTPSSVGCGVLVEPDNSVSAAGGFIIQVMPGATEETIKKIETNLGKIKSVSSMVADGYTPEDIVKEICQNEGYRILDQMQIAYTCKCSKERFAAGLISLGKNELTTIIEEDGQAETECHFCKDKYHFDREELIALLEEAKA</sequence>
<evidence type="ECO:0000313" key="8">
    <source>
        <dbReference type="Proteomes" id="UP000005707"/>
    </source>
</evidence>
<feature type="disulfide bond" description="Redox-active" evidence="6">
    <location>
        <begin position="236"/>
        <end position="238"/>
    </location>
</feature>
<dbReference type="PIRSF" id="PIRSF005261">
    <property type="entry name" value="Heat_shock_Hsp33"/>
    <property type="match status" value="1"/>
</dbReference>
<keyword evidence="2 6" id="KW-0862">Zinc</keyword>
<reference evidence="7 8" key="2">
    <citation type="journal article" date="2013" name="PLoS ONE">
        <title>INDIGO - INtegrated Data Warehouse of MIcrobial GenOmes with Examples from the Red Sea Extremophiles.</title>
        <authorList>
            <person name="Alam I."/>
            <person name="Antunes A."/>
            <person name="Kamau A.A."/>
            <person name="Ba Alawi W."/>
            <person name="Kalkatawi M."/>
            <person name="Stingl U."/>
            <person name="Bajic V.B."/>
        </authorList>
    </citation>
    <scope>NUCLEOTIDE SEQUENCE [LARGE SCALE GENOMIC DNA]</scope>
    <source>
        <strain evidence="7 8">SSD-17B</strain>
    </source>
</reference>
<dbReference type="eggNOG" id="COG1281">
    <property type="taxonomic scope" value="Bacteria"/>
</dbReference>
<evidence type="ECO:0000256" key="4">
    <source>
        <dbReference type="ARBA" id="ARBA00023186"/>
    </source>
</evidence>
<dbReference type="EMBL" id="AFNU02000004">
    <property type="protein sequence ID" value="ERJ12429.1"/>
    <property type="molecule type" value="Genomic_DNA"/>
</dbReference>
<dbReference type="SUPFAM" id="SSF118352">
    <property type="entry name" value="HSP33 redox switch-like"/>
    <property type="match status" value="1"/>
</dbReference>
<dbReference type="Gene3D" id="3.90.1280.10">
    <property type="entry name" value="HSP33 redox switch-like"/>
    <property type="match status" value="1"/>
</dbReference>
<comment type="similarity">
    <text evidence="6">Belongs to the HSP33 family.</text>
</comment>
<dbReference type="SUPFAM" id="SSF64397">
    <property type="entry name" value="Hsp33 domain"/>
    <property type="match status" value="1"/>
</dbReference>
<dbReference type="InParanoid" id="U2FMQ4"/>
<dbReference type="GO" id="GO:0051082">
    <property type="term" value="F:unfolded protein binding"/>
    <property type="evidence" value="ECO:0007669"/>
    <property type="project" value="UniProtKB-UniRule"/>
</dbReference>
<dbReference type="PANTHER" id="PTHR30111:SF1">
    <property type="entry name" value="33 KDA CHAPERONIN"/>
    <property type="match status" value="1"/>
</dbReference>
<proteinExistence type="inferred from homology"/>
<keyword evidence="5 6" id="KW-0676">Redox-active center</keyword>
<dbReference type="NCBIfam" id="NF001033">
    <property type="entry name" value="PRK00114.1"/>
    <property type="match status" value="1"/>
</dbReference>
<dbReference type="GO" id="GO:0042026">
    <property type="term" value="P:protein refolding"/>
    <property type="evidence" value="ECO:0007669"/>
    <property type="project" value="TreeGrafter"/>
</dbReference>
<dbReference type="CDD" id="cd00498">
    <property type="entry name" value="Hsp33"/>
    <property type="match status" value="1"/>
</dbReference>
<reference evidence="7 8" key="1">
    <citation type="journal article" date="2011" name="J. Bacteriol.">
        <title>Genome sequence of Haloplasma contractile, an unusual contractile bacterium from a deep-sea anoxic brine lake.</title>
        <authorList>
            <person name="Antunes A."/>
            <person name="Alam I."/>
            <person name="El Dorry H."/>
            <person name="Siam R."/>
            <person name="Robertson A."/>
            <person name="Bajic V.B."/>
            <person name="Stingl U."/>
        </authorList>
    </citation>
    <scope>NUCLEOTIDE SEQUENCE [LARGE SCALE GENOMIC DNA]</scope>
    <source>
        <strain evidence="7 8">SSD-17B</strain>
    </source>
</reference>
<comment type="PTM">
    <text evidence="6">Under oxidizing conditions two disulfide bonds are formed involving the reactive cysteines. Under reducing conditions zinc is bound to the reactive cysteines and the protein is inactive.</text>
</comment>
<accession>U2FMQ4</accession>
<dbReference type="STRING" id="1033810.HLPCO_001415"/>
<evidence type="ECO:0000256" key="1">
    <source>
        <dbReference type="ARBA" id="ARBA00022490"/>
    </source>
</evidence>
<comment type="function">
    <text evidence="6">Redox regulated molecular chaperone. Protects both thermally unfolding and oxidatively damaged proteins from irreversible aggregation. Plays an important role in the bacterial defense system toward oxidative stress.</text>
</comment>
<comment type="subcellular location">
    <subcellularLocation>
        <location evidence="6">Cytoplasm</location>
    </subcellularLocation>
</comment>
<dbReference type="Proteomes" id="UP000005707">
    <property type="component" value="Unassembled WGS sequence"/>
</dbReference>
<dbReference type="InterPro" id="IPR016153">
    <property type="entry name" value="Heat_shock_Hsp33_N"/>
</dbReference>
<evidence type="ECO:0000313" key="7">
    <source>
        <dbReference type="EMBL" id="ERJ12429.1"/>
    </source>
</evidence>
<dbReference type="Gene3D" id="3.55.30.10">
    <property type="entry name" value="Hsp33 domain"/>
    <property type="match status" value="1"/>
</dbReference>
<dbReference type="PANTHER" id="PTHR30111">
    <property type="entry name" value="33 KDA CHAPERONIN"/>
    <property type="match status" value="1"/>
</dbReference>